<sequence length="52" mass="6110">KIVSGVFHGRIYGTEQQIDTWLEFFDTFLEVPEFSLTKYIKWLKKGDPTGNE</sequence>
<protein>
    <submittedName>
        <fullName evidence="1">Uncharacterized protein</fullName>
    </submittedName>
</protein>
<organism evidence="1">
    <name type="scientific">marine sediment metagenome</name>
    <dbReference type="NCBI Taxonomy" id="412755"/>
    <lineage>
        <taxon>unclassified sequences</taxon>
        <taxon>metagenomes</taxon>
        <taxon>ecological metagenomes</taxon>
    </lineage>
</organism>
<feature type="non-terminal residue" evidence="1">
    <location>
        <position position="1"/>
    </location>
</feature>
<dbReference type="AlphaFoldDB" id="X1QJF9"/>
<gene>
    <name evidence="1" type="ORF">S06H3_39290</name>
</gene>
<comment type="caution">
    <text evidence="1">The sequence shown here is derived from an EMBL/GenBank/DDBJ whole genome shotgun (WGS) entry which is preliminary data.</text>
</comment>
<reference evidence="1" key="1">
    <citation type="journal article" date="2014" name="Front. Microbiol.">
        <title>High frequency of phylogenetically diverse reductive dehalogenase-homologous genes in deep subseafloor sedimentary metagenomes.</title>
        <authorList>
            <person name="Kawai M."/>
            <person name="Futagami T."/>
            <person name="Toyoda A."/>
            <person name="Takaki Y."/>
            <person name="Nishi S."/>
            <person name="Hori S."/>
            <person name="Arai W."/>
            <person name="Tsubouchi T."/>
            <person name="Morono Y."/>
            <person name="Uchiyama I."/>
            <person name="Ito T."/>
            <person name="Fujiyama A."/>
            <person name="Inagaki F."/>
            <person name="Takami H."/>
        </authorList>
    </citation>
    <scope>NUCLEOTIDE SEQUENCE</scope>
    <source>
        <strain evidence="1">Expedition CK06-06</strain>
    </source>
</reference>
<proteinExistence type="predicted"/>
<name>X1QJF9_9ZZZZ</name>
<dbReference type="EMBL" id="BARV01024020">
    <property type="protein sequence ID" value="GAI43399.1"/>
    <property type="molecule type" value="Genomic_DNA"/>
</dbReference>
<evidence type="ECO:0000313" key="1">
    <source>
        <dbReference type="EMBL" id="GAI43399.1"/>
    </source>
</evidence>
<accession>X1QJF9</accession>